<evidence type="ECO:0000313" key="2">
    <source>
        <dbReference type="Proteomes" id="UP000054776"/>
    </source>
</evidence>
<sequence length="136" mass="15958">MLYSRINSSVTVVNHFLQIYFCVWMNSYLPFVGDFDTGQKMKQKEKSNNHSEGWHNRLDKNAGGSKLRFYRLLQLLMEEADCTISRCFDYHFRLKLDKQNILVTTPAVDTLEQFLKALMYVRSSGAEWIPLPSRIL</sequence>
<accession>A0A0V1BDX1</accession>
<dbReference type="AlphaFoldDB" id="A0A0V1BDX1"/>
<keyword evidence="2" id="KW-1185">Reference proteome</keyword>
<dbReference type="OrthoDB" id="5971471at2759"/>
<evidence type="ECO:0000313" key="1">
    <source>
        <dbReference type="EMBL" id="KRY35122.1"/>
    </source>
</evidence>
<name>A0A0V1BDX1_TRISP</name>
<comment type="caution">
    <text evidence="1">The sequence shown here is derived from an EMBL/GenBank/DDBJ whole genome shotgun (WGS) entry which is preliminary data.</text>
</comment>
<reference evidence="1 2" key="1">
    <citation type="submission" date="2015-01" db="EMBL/GenBank/DDBJ databases">
        <title>Evolution of Trichinella species and genotypes.</title>
        <authorList>
            <person name="Korhonen P.K."/>
            <person name="Edoardo P."/>
            <person name="Giuseppe L.R."/>
            <person name="Gasser R.B."/>
        </authorList>
    </citation>
    <scope>NUCLEOTIDE SEQUENCE [LARGE SCALE GENOMIC DNA]</scope>
    <source>
        <strain evidence="1">ISS3</strain>
    </source>
</reference>
<protein>
    <submittedName>
        <fullName evidence="1">Uncharacterized protein</fullName>
    </submittedName>
</protein>
<dbReference type="EMBL" id="JYDH01000057">
    <property type="protein sequence ID" value="KRY35122.1"/>
    <property type="molecule type" value="Genomic_DNA"/>
</dbReference>
<dbReference type="Proteomes" id="UP000054776">
    <property type="component" value="Unassembled WGS sequence"/>
</dbReference>
<proteinExistence type="predicted"/>
<gene>
    <name evidence="1" type="ORF">T01_11301</name>
</gene>
<dbReference type="InParanoid" id="A0A0V1BDX1"/>
<organism evidence="1 2">
    <name type="scientific">Trichinella spiralis</name>
    <name type="common">Trichina worm</name>
    <dbReference type="NCBI Taxonomy" id="6334"/>
    <lineage>
        <taxon>Eukaryota</taxon>
        <taxon>Metazoa</taxon>
        <taxon>Ecdysozoa</taxon>
        <taxon>Nematoda</taxon>
        <taxon>Enoplea</taxon>
        <taxon>Dorylaimia</taxon>
        <taxon>Trichinellida</taxon>
        <taxon>Trichinellidae</taxon>
        <taxon>Trichinella</taxon>
    </lineage>
</organism>